<proteinExistence type="predicted"/>
<protein>
    <recommendedName>
        <fullName evidence="3">Lipoprotein</fullName>
    </recommendedName>
</protein>
<dbReference type="RefSeq" id="WP_261497955.1">
    <property type="nucleotide sequence ID" value="NZ_JAODYH010000001.1"/>
</dbReference>
<evidence type="ECO:0000313" key="1">
    <source>
        <dbReference type="EMBL" id="MCT9809014.1"/>
    </source>
</evidence>
<evidence type="ECO:0000313" key="2">
    <source>
        <dbReference type="Proteomes" id="UP001525968"/>
    </source>
</evidence>
<reference evidence="1 2" key="1">
    <citation type="submission" date="2022-09" db="EMBL/GenBank/DDBJ databases">
        <title>Draft genome of isolate Be4.</title>
        <authorList>
            <person name="Sanchez-Castro I."/>
            <person name="Martinez-Rodriguez P."/>
            <person name="Descostes M."/>
            <person name="Merroun M."/>
        </authorList>
    </citation>
    <scope>NUCLEOTIDE SEQUENCE [LARGE SCALE GENOMIC DNA]</scope>
    <source>
        <strain evidence="1 2">Be4</strain>
    </source>
</reference>
<accession>A0ABT2PGX1</accession>
<dbReference type="EMBL" id="JAODYH010000001">
    <property type="protein sequence ID" value="MCT9809014.1"/>
    <property type="molecule type" value="Genomic_DNA"/>
</dbReference>
<name>A0ABT2PGX1_9BURK</name>
<gene>
    <name evidence="1" type="ORF">N0K08_00030</name>
</gene>
<keyword evidence="2" id="KW-1185">Reference proteome</keyword>
<sequence>MPASHTPFHVIRQGFLYGLIAIALHGCGGGGDSDSNAGAGNGGGSGTVDIAALAGTYSLKAGSTTLGALMLDKTATVVSCKLQTDSACTAQVTPQTTVGGVTTFKLQGDAGGSAATGSITAQGGITGQLTAAGGAVQQFTGTKVSGTFADCVAPFTRSNGQCELPSTGVIIAPRFMWSIVIVPSGGEKRTLMYCLVADCTAISPEIFLSPEDLADAETPAIIAYANSVATEFQAMLKRLYDAKTYPSRALTIKILSDAVAKAINTETPNAVETARAAFVAAGFPAAAGGTSTGPSGTATTAESVCASQPYPGDTSEPQVFLFDKIAQLDACLYRATSNSAYLQDGNNQCKVLNGLLQATVGTFHPLFCNGPLLKQ</sequence>
<comment type="caution">
    <text evidence="1">The sequence shown here is derived from an EMBL/GenBank/DDBJ whole genome shotgun (WGS) entry which is preliminary data.</text>
</comment>
<organism evidence="1 2">
    <name type="scientific">Acidovorax bellezanensis</name>
    <dbReference type="NCBI Taxonomy" id="2976702"/>
    <lineage>
        <taxon>Bacteria</taxon>
        <taxon>Pseudomonadati</taxon>
        <taxon>Pseudomonadota</taxon>
        <taxon>Betaproteobacteria</taxon>
        <taxon>Burkholderiales</taxon>
        <taxon>Comamonadaceae</taxon>
        <taxon>Acidovorax</taxon>
    </lineage>
</organism>
<evidence type="ECO:0008006" key="3">
    <source>
        <dbReference type="Google" id="ProtNLM"/>
    </source>
</evidence>
<dbReference type="Proteomes" id="UP001525968">
    <property type="component" value="Unassembled WGS sequence"/>
</dbReference>